<sequence>MTRCTSTASNILMIVHPLAQYRNCPLVAVANTEVSVRIAPEVTMTMSVNYLRETTGRS</sequence>
<keyword evidence="2" id="KW-1185">Reference proteome</keyword>
<gene>
    <name evidence="1" type="ORF">DPMN_163911</name>
</gene>
<dbReference type="EMBL" id="JAIWYP010000008">
    <property type="protein sequence ID" value="KAH3785817.1"/>
    <property type="molecule type" value="Genomic_DNA"/>
</dbReference>
<dbReference type="AlphaFoldDB" id="A0A9D4ET41"/>
<name>A0A9D4ET41_DREPO</name>
<protein>
    <submittedName>
        <fullName evidence="1">Uncharacterized protein</fullName>
    </submittedName>
</protein>
<dbReference type="Proteomes" id="UP000828390">
    <property type="component" value="Unassembled WGS sequence"/>
</dbReference>
<organism evidence="1 2">
    <name type="scientific">Dreissena polymorpha</name>
    <name type="common">Zebra mussel</name>
    <name type="synonym">Mytilus polymorpha</name>
    <dbReference type="NCBI Taxonomy" id="45954"/>
    <lineage>
        <taxon>Eukaryota</taxon>
        <taxon>Metazoa</taxon>
        <taxon>Spiralia</taxon>
        <taxon>Lophotrochozoa</taxon>
        <taxon>Mollusca</taxon>
        <taxon>Bivalvia</taxon>
        <taxon>Autobranchia</taxon>
        <taxon>Heteroconchia</taxon>
        <taxon>Euheterodonta</taxon>
        <taxon>Imparidentia</taxon>
        <taxon>Neoheterodontei</taxon>
        <taxon>Myida</taxon>
        <taxon>Dreissenoidea</taxon>
        <taxon>Dreissenidae</taxon>
        <taxon>Dreissena</taxon>
    </lineage>
</organism>
<reference evidence="1" key="2">
    <citation type="submission" date="2020-11" db="EMBL/GenBank/DDBJ databases">
        <authorList>
            <person name="McCartney M.A."/>
            <person name="Auch B."/>
            <person name="Kono T."/>
            <person name="Mallez S."/>
            <person name="Becker A."/>
            <person name="Gohl D.M."/>
            <person name="Silverstein K.A.T."/>
            <person name="Koren S."/>
            <person name="Bechman K.B."/>
            <person name="Herman A."/>
            <person name="Abrahante J.E."/>
            <person name="Garbe J."/>
        </authorList>
    </citation>
    <scope>NUCLEOTIDE SEQUENCE</scope>
    <source>
        <strain evidence="1">Duluth1</strain>
        <tissue evidence="1">Whole animal</tissue>
    </source>
</reference>
<evidence type="ECO:0000313" key="1">
    <source>
        <dbReference type="EMBL" id="KAH3785817.1"/>
    </source>
</evidence>
<accession>A0A9D4ET41</accession>
<evidence type="ECO:0000313" key="2">
    <source>
        <dbReference type="Proteomes" id="UP000828390"/>
    </source>
</evidence>
<comment type="caution">
    <text evidence="1">The sequence shown here is derived from an EMBL/GenBank/DDBJ whole genome shotgun (WGS) entry which is preliminary data.</text>
</comment>
<reference evidence="1" key="1">
    <citation type="journal article" date="2019" name="bioRxiv">
        <title>The Genome of the Zebra Mussel, Dreissena polymorpha: A Resource for Invasive Species Research.</title>
        <authorList>
            <person name="McCartney M.A."/>
            <person name="Auch B."/>
            <person name="Kono T."/>
            <person name="Mallez S."/>
            <person name="Zhang Y."/>
            <person name="Obille A."/>
            <person name="Becker A."/>
            <person name="Abrahante J.E."/>
            <person name="Garbe J."/>
            <person name="Badalamenti J.P."/>
            <person name="Herman A."/>
            <person name="Mangelson H."/>
            <person name="Liachko I."/>
            <person name="Sullivan S."/>
            <person name="Sone E.D."/>
            <person name="Koren S."/>
            <person name="Silverstein K.A.T."/>
            <person name="Beckman K.B."/>
            <person name="Gohl D.M."/>
        </authorList>
    </citation>
    <scope>NUCLEOTIDE SEQUENCE</scope>
    <source>
        <strain evidence="1">Duluth1</strain>
        <tissue evidence="1">Whole animal</tissue>
    </source>
</reference>
<proteinExistence type="predicted"/>